<gene>
    <name evidence="2" type="ORF">EVA_00614</name>
</gene>
<comment type="caution">
    <text evidence="2">The sequence shown here is derived from an EMBL/GenBank/DDBJ whole genome shotgun (WGS) entry which is preliminary data.</text>
</comment>
<name>J9GQS7_9ZZZZ</name>
<dbReference type="AlphaFoldDB" id="J9GQS7"/>
<protein>
    <submittedName>
        <fullName evidence="2">Uncharacterized protein</fullName>
    </submittedName>
</protein>
<feature type="region of interest" description="Disordered" evidence="1">
    <location>
        <begin position="139"/>
        <end position="160"/>
    </location>
</feature>
<evidence type="ECO:0000313" key="2">
    <source>
        <dbReference type="EMBL" id="EJX10712.1"/>
    </source>
</evidence>
<feature type="compositionally biased region" description="Polar residues" evidence="1">
    <location>
        <begin position="143"/>
        <end position="154"/>
    </location>
</feature>
<proteinExistence type="predicted"/>
<evidence type="ECO:0000256" key="1">
    <source>
        <dbReference type="SAM" id="MobiDB-lite"/>
    </source>
</evidence>
<dbReference type="EMBL" id="AMCI01000125">
    <property type="protein sequence ID" value="EJX10712.1"/>
    <property type="molecule type" value="Genomic_DNA"/>
</dbReference>
<organism evidence="2">
    <name type="scientific">gut metagenome</name>
    <dbReference type="NCBI Taxonomy" id="749906"/>
    <lineage>
        <taxon>unclassified sequences</taxon>
        <taxon>metagenomes</taxon>
        <taxon>organismal metagenomes</taxon>
    </lineage>
</organism>
<reference evidence="2" key="1">
    <citation type="journal article" date="2012" name="PLoS ONE">
        <title>Gene sets for utilization of primary and secondary nutrition supplies in the distal gut of endangered iberian lynx.</title>
        <authorList>
            <person name="Alcaide M."/>
            <person name="Messina E."/>
            <person name="Richter M."/>
            <person name="Bargiela R."/>
            <person name="Peplies J."/>
            <person name="Huws S.A."/>
            <person name="Newbold C.J."/>
            <person name="Golyshin P.N."/>
            <person name="Simon M.A."/>
            <person name="Lopez G."/>
            <person name="Yakimov M.M."/>
            <person name="Ferrer M."/>
        </authorList>
    </citation>
    <scope>NUCLEOTIDE SEQUENCE</scope>
</reference>
<accession>J9GQS7</accession>
<sequence>MKKSNTQLTPEEALRLADSYFEAQTSEEEEERLRDFILTAKNADSRFNEVRAVIGVALCPPHAVSVSKHKHQHKRIHTSFSVLVKRTAVAASFLLIAGVATTSYLHHENNLCIAYINGQKVTDHERVEKAMHDVLQQMDMPHDNTSPIEEQMSNMFEPRE</sequence>